<name>A0ABS2R3L0_9BACI</name>
<evidence type="ECO:0000313" key="4">
    <source>
        <dbReference type="Proteomes" id="UP000823485"/>
    </source>
</evidence>
<evidence type="ECO:0000259" key="2">
    <source>
        <dbReference type="Pfam" id="PF18917"/>
    </source>
</evidence>
<evidence type="ECO:0000313" key="3">
    <source>
        <dbReference type="EMBL" id="MBM7713473.1"/>
    </source>
</evidence>
<dbReference type="Proteomes" id="UP000823485">
    <property type="component" value="Unassembled WGS sequence"/>
</dbReference>
<organism evidence="3 4">
    <name type="scientific">Siminovitchia thermophila</name>
    <dbReference type="NCBI Taxonomy" id="1245522"/>
    <lineage>
        <taxon>Bacteria</taxon>
        <taxon>Bacillati</taxon>
        <taxon>Bacillota</taxon>
        <taxon>Bacilli</taxon>
        <taxon>Bacillales</taxon>
        <taxon>Bacillaceae</taxon>
        <taxon>Siminovitchia</taxon>
    </lineage>
</organism>
<protein>
    <recommendedName>
        <fullName evidence="2">LiaI-LiaF-like transmembrane region domain-containing protein</fullName>
    </recommendedName>
</protein>
<feature type="transmembrane region" description="Helical" evidence="1">
    <location>
        <begin position="143"/>
        <end position="159"/>
    </location>
</feature>
<proteinExistence type="predicted"/>
<keyword evidence="4" id="KW-1185">Reference proteome</keyword>
<keyword evidence="1" id="KW-0812">Transmembrane</keyword>
<dbReference type="Pfam" id="PF18917">
    <property type="entry name" value="LiaI-LiaF-like_TM1"/>
    <property type="match status" value="1"/>
</dbReference>
<feature type="transmembrane region" description="Helical" evidence="1">
    <location>
        <begin position="5"/>
        <end position="21"/>
    </location>
</feature>
<feature type="transmembrane region" description="Helical" evidence="1">
    <location>
        <begin position="107"/>
        <end position="123"/>
    </location>
</feature>
<reference evidence="3 4" key="1">
    <citation type="submission" date="2021-01" db="EMBL/GenBank/DDBJ databases">
        <title>Genomic Encyclopedia of Type Strains, Phase IV (KMG-IV): sequencing the most valuable type-strain genomes for metagenomic binning, comparative biology and taxonomic classification.</title>
        <authorList>
            <person name="Goeker M."/>
        </authorList>
    </citation>
    <scope>NUCLEOTIDE SEQUENCE [LARGE SCALE GENOMIC DNA]</scope>
    <source>
        <strain evidence="3 4">DSM 105453</strain>
    </source>
</reference>
<dbReference type="EMBL" id="JAFBFH010000002">
    <property type="protein sequence ID" value="MBM7713473.1"/>
    <property type="molecule type" value="Genomic_DNA"/>
</dbReference>
<dbReference type="InterPro" id="IPR043726">
    <property type="entry name" value="LiaI-LiaF-like_TM1"/>
</dbReference>
<sequence>MTKKAILSGITFLGFGLYFLLQQYNVQFFDGLYTWPTLIIILGVGFITQAYKQKDYEFILPGVVLTGIGIHFHVIHKFELFQDHAGVFLLLVSVGLLLTYIKTGSGFMLGLLFLIAATLLLFFDRLTQWAAAKGYDLSVVENFWPIFFIGVGLYFLFLQRKK</sequence>
<comment type="caution">
    <text evidence="3">The sequence shown here is derived from an EMBL/GenBank/DDBJ whole genome shotgun (WGS) entry which is preliminary data.</text>
</comment>
<feature type="transmembrane region" description="Helical" evidence="1">
    <location>
        <begin position="58"/>
        <end position="75"/>
    </location>
</feature>
<keyword evidence="1" id="KW-1133">Transmembrane helix</keyword>
<gene>
    <name evidence="3" type="ORF">JOC94_000441</name>
</gene>
<keyword evidence="1" id="KW-0472">Membrane</keyword>
<accession>A0ABS2R3L0</accession>
<feature type="domain" description="LiaI-LiaF-like transmembrane region" evidence="2">
    <location>
        <begin position="6"/>
        <end position="47"/>
    </location>
</feature>
<evidence type="ECO:0000256" key="1">
    <source>
        <dbReference type="SAM" id="Phobius"/>
    </source>
</evidence>
<feature type="transmembrane region" description="Helical" evidence="1">
    <location>
        <begin position="81"/>
        <end position="100"/>
    </location>
</feature>
<feature type="transmembrane region" description="Helical" evidence="1">
    <location>
        <begin position="33"/>
        <end position="51"/>
    </location>
</feature>